<dbReference type="PRINTS" id="PR00420">
    <property type="entry name" value="RNGMNOXGNASE"/>
</dbReference>
<dbReference type="PANTHER" id="PTHR13789:SF309">
    <property type="entry name" value="PUTATIVE (AFU_ORTHOLOGUE AFUA_6G14510)-RELATED"/>
    <property type="match status" value="1"/>
</dbReference>
<reference evidence="5" key="1">
    <citation type="submission" date="2023-08" db="EMBL/GenBank/DDBJ databases">
        <authorList>
            <person name="Audoor S."/>
            <person name="Bilcke G."/>
        </authorList>
    </citation>
    <scope>NUCLEOTIDE SEQUENCE</scope>
</reference>
<evidence type="ECO:0000259" key="4">
    <source>
        <dbReference type="Pfam" id="PF01494"/>
    </source>
</evidence>
<feature type="domain" description="FAD-binding" evidence="4">
    <location>
        <begin position="40"/>
        <end position="370"/>
    </location>
</feature>
<dbReference type="InterPro" id="IPR050493">
    <property type="entry name" value="FAD-dep_Monooxygenase_BioMet"/>
</dbReference>
<dbReference type="GO" id="GO:0004497">
    <property type="term" value="F:monooxygenase activity"/>
    <property type="evidence" value="ECO:0007669"/>
    <property type="project" value="UniProtKB-KW"/>
</dbReference>
<dbReference type="Gene3D" id="3.50.50.60">
    <property type="entry name" value="FAD/NAD(P)-binding domain"/>
    <property type="match status" value="1"/>
</dbReference>
<keyword evidence="6" id="KW-1185">Reference proteome</keyword>
<dbReference type="SUPFAM" id="SSF51905">
    <property type="entry name" value="FAD/NAD(P)-binding domain"/>
    <property type="match status" value="1"/>
</dbReference>
<dbReference type="PANTHER" id="PTHR13789">
    <property type="entry name" value="MONOOXYGENASE"/>
    <property type="match status" value="1"/>
</dbReference>
<dbReference type="EMBL" id="CAKOGP040001869">
    <property type="protein sequence ID" value="CAJ1954763.1"/>
    <property type="molecule type" value="Genomic_DNA"/>
</dbReference>
<sequence>MKKHLKKLQKKLSFSSRNQKERTPSPKSVTVLEDVEEPSEIIIVGAGIVGLVMALALHKHLGVKIDLYEQAQAFHDDVGAGMGMYPNGLRVIRDIDPELLKAVKAAGHPYVYRRWERHDGTEVAVAEERVLAGDDDDLASIGIRRWRLQKVLFEAVEKAGIKVHFRKRLESMKQIDDHVNLKFEDGTDTSCKLLLASDGSNSRVRKILTNDTCNLKYTGTQCLMGTSTLAREERGLCLPSSPTSKCHGAFYPVSETEQCFQFHFPVPEEEAKSSQGSWGALTEHVGHAECKLLAERLVKDGWDKKYLEPLYHMDRAIKIGFSTLDPPLETFVQGQVALVGDAAHPPVPYLGQGAQQGLEDAGTLALLLKHLCVSKNADGSHSLIMSQLHSALKLYDEIRVPRTQDILDKGTRWGKHQQKRAECEKFNKTKENMIQRDVFFHETMPVLKAGVEHDYKEAVMKSLPALSPVTEEA</sequence>
<evidence type="ECO:0000256" key="1">
    <source>
        <dbReference type="ARBA" id="ARBA00023002"/>
    </source>
</evidence>
<evidence type="ECO:0000256" key="2">
    <source>
        <dbReference type="ARBA" id="ARBA00023033"/>
    </source>
</evidence>
<proteinExistence type="predicted"/>
<gene>
    <name evidence="5" type="ORF">CYCCA115_LOCUS15355</name>
</gene>
<comment type="caution">
    <text evidence="5">The sequence shown here is derived from an EMBL/GenBank/DDBJ whole genome shotgun (WGS) entry which is preliminary data.</text>
</comment>
<feature type="region of interest" description="Disordered" evidence="3">
    <location>
        <begin position="1"/>
        <end position="29"/>
    </location>
</feature>
<dbReference type="InterPro" id="IPR002938">
    <property type="entry name" value="FAD-bd"/>
</dbReference>
<evidence type="ECO:0000256" key="3">
    <source>
        <dbReference type="SAM" id="MobiDB-lite"/>
    </source>
</evidence>
<organism evidence="5 6">
    <name type="scientific">Cylindrotheca closterium</name>
    <dbReference type="NCBI Taxonomy" id="2856"/>
    <lineage>
        <taxon>Eukaryota</taxon>
        <taxon>Sar</taxon>
        <taxon>Stramenopiles</taxon>
        <taxon>Ochrophyta</taxon>
        <taxon>Bacillariophyta</taxon>
        <taxon>Bacillariophyceae</taxon>
        <taxon>Bacillariophycidae</taxon>
        <taxon>Bacillariales</taxon>
        <taxon>Bacillariaceae</taxon>
        <taxon>Cylindrotheca</taxon>
    </lineage>
</organism>
<keyword evidence="1" id="KW-0560">Oxidoreductase</keyword>
<dbReference type="GO" id="GO:0071949">
    <property type="term" value="F:FAD binding"/>
    <property type="evidence" value="ECO:0007669"/>
    <property type="project" value="InterPro"/>
</dbReference>
<dbReference type="InterPro" id="IPR036188">
    <property type="entry name" value="FAD/NAD-bd_sf"/>
</dbReference>
<feature type="compositionally biased region" description="Basic residues" evidence="3">
    <location>
        <begin position="1"/>
        <end position="10"/>
    </location>
</feature>
<dbReference type="Pfam" id="PF01494">
    <property type="entry name" value="FAD_binding_3"/>
    <property type="match status" value="1"/>
</dbReference>
<keyword evidence="2" id="KW-0503">Monooxygenase</keyword>
<evidence type="ECO:0000313" key="6">
    <source>
        <dbReference type="Proteomes" id="UP001295423"/>
    </source>
</evidence>
<dbReference type="Proteomes" id="UP001295423">
    <property type="component" value="Unassembled WGS sequence"/>
</dbReference>
<accession>A0AAD2FW65</accession>
<evidence type="ECO:0000313" key="5">
    <source>
        <dbReference type="EMBL" id="CAJ1954763.1"/>
    </source>
</evidence>
<dbReference type="AlphaFoldDB" id="A0AAD2FW65"/>
<protein>
    <recommendedName>
        <fullName evidence="4">FAD-binding domain-containing protein</fullName>
    </recommendedName>
</protein>
<name>A0AAD2FW65_9STRA</name>